<gene>
    <name evidence="2" type="ORF">PCC79_00710</name>
</gene>
<name>A0ABZ3C891_9ACTN</name>
<organism evidence="2 3">
    <name type="scientific">Propioniciclava soli</name>
    <dbReference type="NCBI Taxonomy" id="2775081"/>
    <lineage>
        <taxon>Bacteria</taxon>
        <taxon>Bacillati</taxon>
        <taxon>Actinomycetota</taxon>
        <taxon>Actinomycetes</taxon>
        <taxon>Propionibacteriales</taxon>
        <taxon>Propionibacteriaceae</taxon>
        <taxon>Propioniciclava</taxon>
    </lineage>
</organism>
<evidence type="ECO:0000313" key="2">
    <source>
        <dbReference type="EMBL" id="WZW98761.1"/>
    </source>
</evidence>
<dbReference type="RefSeq" id="WP_232549360.1">
    <property type="nucleotide sequence ID" value="NZ_CP115965.1"/>
</dbReference>
<proteinExistence type="predicted"/>
<keyword evidence="3" id="KW-1185">Reference proteome</keyword>
<protein>
    <submittedName>
        <fullName evidence="2">Uncharacterized protein</fullName>
    </submittedName>
</protein>
<dbReference type="EMBL" id="CP115965">
    <property type="protein sequence ID" value="WZW98761.1"/>
    <property type="molecule type" value="Genomic_DNA"/>
</dbReference>
<evidence type="ECO:0000313" key="3">
    <source>
        <dbReference type="Proteomes" id="UP001434337"/>
    </source>
</evidence>
<dbReference type="Proteomes" id="UP001434337">
    <property type="component" value="Chromosome"/>
</dbReference>
<evidence type="ECO:0000256" key="1">
    <source>
        <dbReference type="SAM" id="MobiDB-lite"/>
    </source>
</evidence>
<accession>A0ABZ3C891</accession>
<sequence>MAEIVTSVDWPATTSYPVGAAGRGPTSAGPAGSEPLSAVRTRTGVVVRVPSARVDR</sequence>
<feature type="region of interest" description="Disordered" evidence="1">
    <location>
        <begin position="13"/>
        <end position="37"/>
    </location>
</feature>
<reference evidence="2 3" key="1">
    <citation type="journal article" date="2023" name="Environ Microbiome">
        <title>A coral-associated actinobacterium mitigates coral bleaching under heat stress.</title>
        <authorList>
            <person name="Li J."/>
            <person name="Zou Y."/>
            <person name="Li Q."/>
            <person name="Zhang J."/>
            <person name="Bourne D.G."/>
            <person name="Lyu Y."/>
            <person name="Liu C."/>
            <person name="Zhang S."/>
        </authorList>
    </citation>
    <scope>NUCLEOTIDE SEQUENCE [LARGE SCALE GENOMIC DNA]</scope>
    <source>
        <strain evidence="2 3">SCSIO 13291</strain>
    </source>
</reference>